<dbReference type="Proteomes" id="UP000026961">
    <property type="component" value="Chromosome 3"/>
</dbReference>
<reference evidence="3" key="2">
    <citation type="submission" date="2018-05" db="EMBL/GenBank/DDBJ databases">
        <title>OgluRS3 (Oryza glumaepatula Reference Sequence Version 3).</title>
        <authorList>
            <person name="Zhang J."/>
            <person name="Kudrna D."/>
            <person name="Lee S."/>
            <person name="Talag J."/>
            <person name="Welchert J."/>
            <person name="Wing R.A."/>
        </authorList>
    </citation>
    <scope>NUCLEOTIDE SEQUENCE [LARGE SCALE GENOMIC DNA]</scope>
</reference>
<keyword evidence="4" id="KW-1185">Reference proteome</keyword>
<evidence type="ECO:0000256" key="1">
    <source>
        <dbReference type="ARBA" id="ARBA00004370"/>
    </source>
</evidence>
<reference evidence="3" key="1">
    <citation type="submission" date="2015-04" db="UniProtKB">
        <authorList>
            <consortium name="EnsemblPlants"/>
        </authorList>
    </citation>
    <scope>IDENTIFICATION</scope>
</reference>
<name>A0A0D9ZBL0_9ORYZ</name>
<dbReference type="PANTHER" id="PTHR15486:SF54">
    <property type="entry name" value="GLYCEROL-3-PHOSPHATE ACYLTRANSFERASE 7"/>
    <property type="match status" value="1"/>
</dbReference>
<dbReference type="HOGENOM" id="CLU_2100720_0_0_1"/>
<proteinExistence type="predicted"/>
<dbReference type="PANTHER" id="PTHR15486">
    <property type="entry name" value="ANCIENT UBIQUITOUS PROTEIN"/>
    <property type="match status" value="1"/>
</dbReference>
<accession>A0A0D9ZBL0</accession>
<dbReference type="Gramene" id="OGLUM03G29770.1">
    <property type="protein sequence ID" value="OGLUM03G29770.1"/>
    <property type="gene ID" value="OGLUM03G29770"/>
</dbReference>
<dbReference type="GO" id="GO:0090447">
    <property type="term" value="F:glycerol-3-phosphate 2-O-acyltransferase activity"/>
    <property type="evidence" value="ECO:0007669"/>
    <property type="project" value="TreeGrafter"/>
</dbReference>
<evidence type="ECO:0000256" key="2">
    <source>
        <dbReference type="ARBA" id="ARBA00023136"/>
    </source>
</evidence>
<comment type="subcellular location">
    <subcellularLocation>
        <location evidence="1">Membrane</location>
    </subcellularLocation>
</comment>
<sequence>MCSGVPELCLSSAEEHARLRRIIFEEILSLIPMVWLTRDQDANARELPHSGVAVCPEGTTCREPFLLRFSALFTKLGRSLHAHLTPSKITGQQETETMSDKDDIIKEQWLTTRAQK</sequence>
<dbReference type="GO" id="GO:0016791">
    <property type="term" value="F:phosphatase activity"/>
    <property type="evidence" value="ECO:0007669"/>
    <property type="project" value="TreeGrafter"/>
</dbReference>
<dbReference type="GO" id="GO:0010143">
    <property type="term" value="P:cutin biosynthetic process"/>
    <property type="evidence" value="ECO:0007669"/>
    <property type="project" value="TreeGrafter"/>
</dbReference>
<dbReference type="EnsemblPlants" id="OGLUM03G29770.1">
    <property type="protein sequence ID" value="OGLUM03G29770.1"/>
    <property type="gene ID" value="OGLUM03G29770"/>
</dbReference>
<organism evidence="3">
    <name type="scientific">Oryza glumipatula</name>
    <dbReference type="NCBI Taxonomy" id="40148"/>
    <lineage>
        <taxon>Eukaryota</taxon>
        <taxon>Viridiplantae</taxon>
        <taxon>Streptophyta</taxon>
        <taxon>Embryophyta</taxon>
        <taxon>Tracheophyta</taxon>
        <taxon>Spermatophyta</taxon>
        <taxon>Magnoliopsida</taxon>
        <taxon>Liliopsida</taxon>
        <taxon>Poales</taxon>
        <taxon>Poaceae</taxon>
        <taxon>BOP clade</taxon>
        <taxon>Oryzoideae</taxon>
        <taxon>Oryzeae</taxon>
        <taxon>Oryzinae</taxon>
        <taxon>Oryza</taxon>
    </lineage>
</organism>
<dbReference type="STRING" id="40148.A0A0D9ZBL0"/>
<evidence type="ECO:0000313" key="4">
    <source>
        <dbReference type="Proteomes" id="UP000026961"/>
    </source>
</evidence>
<evidence type="ECO:0000313" key="3">
    <source>
        <dbReference type="EnsemblPlants" id="OGLUM03G29770.1"/>
    </source>
</evidence>
<dbReference type="AlphaFoldDB" id="A0A0D9ZBL0"/>
<keyword evidence="2" id="KW-0472">Membrane</keyword>
<dbReference type="GO" id="GO:0016020">
    <property type="term" value="C:membrane"/>
    <property type="evidence" value="ECO:0007669"/>
    <property type="project" value="UniProtKB-SubCell"/>
</dbReference>
<protein>
    <submittedName>
        <fullName evidence="3">Uncharacterized protein</fullName>
    </submittedName>
</protein>